<keyword evidence="3" id="KW-0031">Aminopeptidase</keyword>
<dbReference type="SUPFAM" id="SSF53187">
    <property type="entry name" value="Zn-dependent exopeptidases"/>
    <property type="match status" value="1"/>
</dbReference>
<feature type="chain" id="PRO_5037271897" evidence="1">
    <location>
        <begin position="28"/>
        <end position="310"/>
    </location>
</feature>
<dbReference type="PANTHER" id="PTHR12147">
    <property type="entry name" value="METALLOPEPTIDASE M28 FAMILY MEMBER"/>
    <property type="match status" value="1"/>
</dbReference>
<evidence type="ECO:0000313" key="4">
    <source>
        <dbReference type="Proteomes" id="UP000606194"/>
    </source>
</evidence>
<evidence type="ECO:0000259" key="2">
    <source>
        <dbReference type="Pfam" id="PF04389"/>
    </source>
</evidence>
<keyword evidence="4" id="KW-1185">Reference proteome</keyword>
<proteinExistence type="predicted"/>
<dbReference type="PANTHER" id="PTHR12147:SF26">
    <property type="entry name" value="PEPTIDASE M28 DOMAIN-CONTAINING PROTEIN"/>
    <property type="match status" value="1"/>
</dbReference>
<feature type="signal peptide" evidence="1">
    <location>
        <begin position="1"/>
        <end position="27"/>
    </location>
</feature>
<organism evidence="3 4">
    <name type="scientific">Streptomyces humidus</name>
    <dbReference type="NCBI Taxonomy" id="52259"/>
    <lineage>
        <taxon>Bacteria</taxon>
        <taxon>Bacillati</taxon>
        <taxon>Actinomycetota</taxon>
        <taxon>Actinomycetes</taxon>
        <taxon>Kitasatosporales</taxon>
        <taxon>Streptomycetaceae</taxon>
        <taxon>Streptomyces</taxon>
    </lineage>
</organism>
<keyword evidence="3" id="KW-0378">Hydrolase</keyword>
<dbReference type="InterPro" id="IPR007484">
    <property type="entry name" value="Peptidase_M28"/>
</dbReference>
<name>A0A918L2G9_9ACTN</name>
<evidence type="ECO:0000256" key="1">
    <source>
        <dbReference type="SAM" id="SignalP"/>
    </source>
</evidence>
<gene>
    <name evidence="3" type="ORF">GCM10010269_23530</name>
</gene>
<keyword evidence="1" id="KW-0732">Signal</keyword>
<dbReference type="GO" id="GO:0008235">
    <property type="term" value="F:metalloexopeptidase activity"/>
    <property type="evidence" value="ECO:0007669"/>
    <property type="project" value="InterPro"/>
</dbReference>
<comment type="caution">
    <text evidence="3">The sequence shown here is derived from an EMBL/GenBank/DDBJ whole genome shotgun (WGS) entry which is preliminary data.</text>
</comment>
<dbReference type="GO" id="GO:0006508">
    <property type="term" value="P:proteolysis"/>
    <property type="evidence" value="ECO:0007669"/>
    <property type="project" value="InterPro"/>
</dbReference>
<dbReference type="EMBL" id="BMTL01000008">
    <property type="protein sequence ID" value="GGR83709.1"/>
    <property type="molecule type" value="Genomic_DNA"/>
</dbReference>
<dbReference type="Proteomes" id="UP000606194">
    <property type="component" value="Unassembled WGS sequence"/>
</dbReference>
<dbReference type="InterPro" id="IPR045175">
    <property type="entry name" value="M28_fam"/>
</dbReference>
<accession>A0A918L2G9</accession>
<sequence length="310" mass="32206">MASRPFLRCAAVGALCAGLLGATPVGATPVGATAAAPASRVPGPPVVTAQRVMPYLTDLQAIADRNGGNRAHGTPGYRESVSYVKRKLDEAGYRTVLQPFTHAGATGYNIIADWPGGDTRNTLLVGAHLDSVLAGPGINDNGSGSAAVLATAVAVAQAHLKTERHLRFAWWGAEEGGLFGSGHYVNALSPAERSSIRAYLNFDQAGSRNTTTWLVTHDPSEAEGAVESTEAFERYFAARSTPTFDIGDTGSDDRSFAAAGIPVAGFTTGISDCIHSACDDIHNVDPAVQTASTNAVLDVTWQLALAKGSR</sequence>
<feature type="domain" description="Peptidase M28" evidence="2">
    <location>
        <begin position="109"/>
        <end position="298"/>
    </location>
</feature>
<dbReference type="Gene3D" id="3.40.630.10">
    <property type="entry name" value="Zn peptidases"/>
    <property type="match status" value="1"/>
</dbReference>
<keyword evidence="3" id="KW-0645">Protease</keyword>
<dbReference type="Pfam" id="PF04389">
    <property type="entry name" value="Peptidase_M28"/>
    <property type="match status" value="1"/>
</dbReference>
<dbReference type="AlphaFoldDB" id="A0A918L2G9"/>
<dbReference type="GO" id="GO:0004177">
    <property type="term" value="F:aminopeptidase activity"/>
    <property type="evidence" value="ECO:0007669"/>
    <property type="project" value="UniProtKB-KW"/>
</dbReference>
<reference evidence="3" key="1">
    <citation type="journal article" date="2014" name="Int. J. Syst. Evol. Microbiol.">
        <title>Complete genome sequence of Corynebacterium casei LMG S-19264T (=DSM 44701T), isolated from a smear-ripened cheese.</title>
        <authorList>
            <consortium name="US DOE Joint Genome Institute (JGI-PGF)"/>
            <person name="Walter F."/>
            <person name="Albersmeier A."/>
            <person name="Kalinowski J."/>
            <person name="Ruckert C."/>
        </authorList>
    </citation>
    <scope>NUCLEOTIDE SEQUENCE</scope>
    <source>
        <strain evidence="3">JCM 4386</strain>
    </source>
</reference>
<reference evidence="3" key="2">
    <citation type="submission" date="2020-09" db="EMBL/GenBank/DDBJ databases">
        <authorList>
            <person name="Sun Q."/>
            <person name="Ohkuma M."/>
        </authorList>
    </citation>
    <scope>NUCLEOTIDE SEQUENCE</scope>
    <source>
        <strain evidence="3">JCM 4386</strain>
    </source>
</reference>
<protein>
    <submittedName>
        <fullName evidence="3">Aminopeptidase</fullName>
    </submittedName>
</protein>
<dbReference type="RefSeq" id="WP_190149156.1">
    <property type="nucleotide sequence ID" value="NZ_BMTL01000008.1"/>
</dbReference>
<evidence type="ECO:0000313" key="3">
    <source>
        <dbReference type="EMBL" id="GGR83709.1"/>
    </source>
</evidence>